<feature type="domain" description="C-CAP/cofactor C-like" evidence="3">
    <location>
        <begin position="331"/>
        <end position="474"/>
    </location>
</feature>
<dbReference type="Proteomes" id="UP000266841">
    <property type="component" value="Unassembled WGS sequence"/>
</dbReference>
<dbReference type="GO" id="GO:0019933">
    <property type="term" value="P:cAMP-mediated signaling"/>
    <property type="evidence" value="ECO:0007669"/>
    <property type="project" value="TreeGrafter"/>
</dbReference>
<dbReference type="GO" id="GO:0007015">
    <property type="term" value="P:actin filament organization"/>
    <property type="evidence" value="ECO:0007669"/>
    <property type="project" value="TreeGrafter"/>
</dbReference>
<dbReference type="InterPro" id="IPR006599">
    <property type="entry name" value="CARP_motif"/>
</dbReference>
<dbReference type="InterPro" id="IPR036223">
    <property type="entry name" value="CAP_C_sf"/>
</dbReference>
<dbReference type="InterPro" id="IPR053950">
    <property type="entry name" value="CAP_N"/>
</dbReference>
<dbReference type="Gene3D" id="1.25.40.330">
    <property type="entry name" value="Adenylate cyclase-associated CAP, N-terminal domain"/>
    <property type="match status" value="1"/>
</dbReference>
<dbReference type="Pfam" id="PF21938">
    <property type="entry name" value="CAP_N"/>
    <property type="match status" value="1"/>
</dbReference>
<comment type="caution">
    <text evidence="4">The sequence shown here is derived from an EMBL/GenBank/DDBJ whole genome shotgun (WGS) entry which is preliminary data.</text>
</comment>
<dbReference type="PROSITE" id="PS51329">
    <property type="entry name" value="C_CAP_COFACTOR_C"/>
    <property type="match status" value="1"/>
</dbReference>
<evidence type="ECO:0000313" key="4">
    <source>
        <dbReference type="EMBL" id="EJK77242.1"/>
    </source>
</evidence>
<dbReference type="PANTHER" id="PTHR10652:SF0">
    <property type="entry name" value="ADENYLYL CYCLASE-ASSOCIATED PROTEIN"/>
    <property type="match status" value="1"/>
</dbReference>
<comment type="similarity">
    <text evidence="1">Belongs to the CAP family.</text>
</comment>
<dbReference type="GO" id="GO:0003779">
    <property type="term" value="F:actin binding"/>
    <property type="evidence" value="ECO:0007669"/>
    <property type="project" value="InterPro"/>
</dbReference>
<protein>
    <recommendedName>
        <fullName evidence="3">C-CAP/cofactor C-like domain-containing protein</fullName>
    </recommendedName>
</protein>
<evidence type="ECO:0000256" key="2">
    <source>
        <dbReference type="SAM" id="MobiDB-lite"/>
    </source>
</evidence>
<dbReference type="Pfam" id="PF08603">
    <property type="entry name" value="CAP_C"/>
    <property type="match status" value="1"/>
</dbReference>
<reference evidence="4 5" key="1">
    <citation type="journal article" date="2012" name="Genome Biol.">
        <title>Genome and low-iron response of an oceanic diatom adapted to chronic iron limitation.</title>
        <authorList>
            <person name="Lommer M."/>
            <person name="Specht M."/>
            <person name="Roy A.S."/>
            <person name="Kraemer L."/>
            <person name="Andreson R."/>
            <person name="Gutowska M.A."/>
            <person name="Wolf J."/>
            <person name="Bergner S.V."/>
            <person name="Schilhabel M.B."/>
            <person name="Klostermeier U.C."/>
            <person name="Beiko R.G."/>
            <person name="Rosenstiel P."/>
            <person name="Hippler M."/>
            <person name="Laroche J."/>
        </authorList>
    </citation>
    <scope>NUCLEOTIDE SEQUENCE [LARGE SCALE GENOMIC DNA]</scope>
    <source>
        <strain evidence="4 5">CCMP1005</strain>
    </source>
</reference>
<feature type="region of interest" description="Disordered" evidence="2">
    <location>
        <begin position="237"/>
        <end position="261"/>
    </location>
</feature>
<name>K0TR62_THAOC</name>
<dbReference type="PANTHER" id="PTHR10652">
    <property type="entry name" value="ADENYLYL CYCLASE-ASSOCIATED PROTEIN"/>
    <property type="match status" value="1"/>
</dbReference>
<dbReference type="InterPro" id="IPR016098">
    <property type="entry name" value="CAP/MinC_C"/>
</dbReference>
<dbReference type="SMART" id="SM00673">
    <property type="entry name" value="CARP"/>
    <property type="match status" value="2"/>
</dbReference>
<keyword evidence="5" id="KW-1185">Reference proteome</keyword>
<dbReference type="InterPro" id="IPR036222">
    <property type="entry name" value="CAP_N_sf"/>
</dbReference>
<dbReference type="InterPro" id="IPR017901">
    <property type="entry name" value="C-CAP_CF_C-like"/>
</dbReference>
<accession>K0TR62</accession>
<dbReference type="EMBL" id="AGNL01001126">
    <property type="protein sequence ID" value="EJK77242.1"/>
    <property type="molecule type" value="Genomic_DNA"/>
</dbReference>
<proteinExistence type="inferred from homology"/>
<dbReference type="AlphaFoldDB" id="K0TR62"/>
<dbReference type="OMA" id="KSQQTHK"/>
<dbReference type="SUPFAM" id="SSF101278">
    <property type="entry name" value="N-terminal domain of adenylylcyclase associated protein, CAP"/>
    <property type="match status" value="1"/>
</dbReference>
<evidence type="ECO:0000313" key="5">
    <source>
        <dbReference type="Proteomes" id="UP000266841"/>
    </source>
</evidence>
<dbReference type="eggNOG" id="KOG2675">
    <property type="taxonomic scope" value="Eukaryota"/>
</dbReference>
<dbReference type="SUPFAM" id="SSF69340">
    <property type="entry name" value="C-terminal domain of adenylylcyclase associated protein"/>
    <property type="match status" value="1"/>
</dbReference>
<feature type="region of interest" description="Disordered" evidence="2">
    <location>
        <begin position="300"/>
        <end position="329"/>
    </location>
</feature>
<dbReference type="GO" id="GO:0008179">
    <property type="term" value="F:adenylate cyclase binding"/>
    <property type="evidence" value="ECO:0007669"/>
    <property type="project" value="TreeGrafter"/>
</dbReference>
<dbReference type="InterPro" id="IPR013912">
    <property type="entry name" value="Adenylate_cyclase-assoc_CAP_C"/>
</dbReference>
<gene>
    <name evidence="4" type="ORF">THAOC_00939</name>
</gene>
<evidence type="ECO:0000256" key="1">
    <source>
        <dbReference type="ARBA" id="ARBA00007659"/>
    </source>
</evidence>
<dbReference type="OrthoDB" id="1601at2759"/>
<feature type="compositionally biased region" description="Low complexity" evidence="2">
    <location>
        <begin position="243"/>
        <end position="261"/>
    </location>
</feature>
<evidence type="ECO:0000259" key="3">
    <source>
        <dbReference type="PROSITE" id="PS51329"/>
    </source>
</evidence>
<organism evidence="4 5">
    <name type="scientific">Thalassiosira oceanica</name>
    <name type="common">Marine diatom</name>
    <dbReference type="NCBI Taxonomy" id="159749"/>
    <lineage>
        <taxon>Eukaryota</taxon>
        <taxon>Sar</taxon>
        <taxon>Stramenopiles</taxon>
        <taxon>Ochrophyta</taxon>
        <taxon>Bacillariophyta</taxon>
        <taxon>Coscinodiscophyceae</taxon>
        <taxon>Thalassiosirophycidae</taxon>
        <taxon>Thalassiosirales</taxon>
        <taxon>Thalassiosiraceae</taxon>
        <taxon>Thalassiosira</taxon>
    </lineage>
</organism>
<dbReference type="GO" id="GO:0005737">
    <property type="term" value="C:cytoplasm"/>
    <property type="evidence" value="ECO:0007669"/>
    <property type="project" value="TreeGrafter"/>
</dbReference>
<sequence>MSNELRPLCGILDSMLERLSVVEQKLGVVPPAAGASTASRSTAAALASAIVEDDDEALPRLAAYDEHMSRALTPFTEACTALGPEMEGVGSSIRDVWLGVRNIVELGCKFKKPANLLQSIQPHLKPCQDGMSKVRSARIDRKFDWHLKAIMEMLASVSWVVTTPPPTPANFVKDSIGASDFWANKVRKEYKGKGDEGAKHVKFCDTMKGLITDLSAYLKEHQTLGLVWNPHGKDFSEAKVGEGSKPAAAAPKPVAPKAPVGGASAADILSELKKKQTGDGATAATGLKKVTRDQQTWRKEFKGGDAAPAPTPKVPASKPPSKFGAKKPLGPPKCEYQDRGCKWNVENQTKESCPNGVCSVEVTDPKQQVYIYKCQNITIQIKGKLKSVVLDSCTKCGVVFDTAISACEVVNCKSVQVQATNVCPSFSIDKTDGIVVYLSKDAISQSSFVTSKSSEMNVSWPDVSGEIKESPIPEQFVHKLVNGSVTSEVSDLYH</sequence>
<dbReference type="Gene3D" id="2.160.20.70">
    <property type="match status" value="1"/>
</dbReference>
<dbReference type="InterPro" id="IPR001837">
    <property type="entry name" value="Adenylate_cyclase-assoc_CAP"/>
</dbReference>